<evidence type="ECO:0000256" key="5">
    <source>
        <dbReference type="ARBA" id="ARBA00022723"/>
    </source>
</evidence>
<proteinExistence type="inferred from homology"/>
<protein>
    <recommendedName>
        <fullName evidence="8">DNA-directed RNA polymerase subunit Rpo12</fullName>
        <ecNumber evidence="8">2.7.7.6</ecNumber>
    </recommendedName>
    <alternativeName>
        <fullName evidence="8">DNA-directed RNA polymerase subunit P</fullName>
    </alternativeName>
</protein>
<feature type="binding site" evidence="8">
    <location>
        <position position="27"/>
    </location>
    <ligand>
        <name>Zn(2+)</name>
        <dbReference type="ChEBI" id="CHEBI:29105"/>
    </ligand>
</feature>
<evidence type="ECO:0000313" key="10">
    <source>
        <dbReference type="Proteomes" id="UP000245908"/>
    </source>
</evidence>
<evidence type="ECO:0000256" key="4">
    <source>
        <dbReference type="ARBA" id="ARBA00022695"/>
    </source>
</evidence>
<comment type="catalytic activity">
    <reaction evidence="8">
        <text>RNA(n) + a ribonucleoside 5'-triphosphate = RNA(n+1) + diphosphate</text>
        <dbReference type="Rhea" id="RHEA:21248"/>
        <dbReference type="Rhea" id="RHEA-COMP:14527"/>
        <dbReference type="Rhea" id="RHEA-COMP:17342"/>
        <dbReference type="ChEBI" id="CHEBI:33019"/>
        <dbReference type="ChEBI" id="CHEBI:61557"/>
        <dbReference type="ChEBI" id="CHEBI:140395"/>
        <dbReference type="EC" id="2.7.7.6"/>
    </reaction>
</comment>
<dbReference type="GO" id="GO:0008270">
    <property type="term" value="F:zinc ion binding"/>
    <property type="evidence" value="ECO:0007669"/>
    <property type="project" value="UniProtKB-UniRule"/>
</dbReference>
<dbReference type="EMBL" id="QEFH01000005">
    <property type="protein sequence ID" value="PVU71459.1"/>
    <property type="molecule type" value="Genomic_DNA"/>
</dbReference>
<dbReference type="Proteomes" id="UP000245908">
    <property type="component" value="Unassembled WGS sequence"/>
</dbReference>
<keyword evidence="3 8" id="KW-0808">Transferase</keyword>
<comment type="subunit">
    <text evidence="8">Part of the RNA polymerase complex.</text>
</comment>
<comment type="caution">
    <text evidence="9">The sequence shown here is derived from an EMBL/GenBank/DDBJ whole genome shotgun (WGS) entry which is preliminary data.</text>
</comment>
<comment type="cofactor">
    <cofactor evidence="8">
        <name>Zn(2+)</name>
        <dbReference type="ChEBI" id="CHEBI:29105"/>
    </cofactor>
    <text evidence="8">Binds 1 zinc ion.</text>
</comment>
<keyword evidence="1 8" id="KW-0240">DNA-directed RNA polymerase</keyword>
<keyword evidence="4 8" id="KW-0548">Nucleotidyltransferase</keyword>
<comment type="subcellular location">
    <subcellularLocation>
        <location evidence="8">Cytoplasm</location>
    </subcellularLocation>
</comment>
<feature type="binding site" evidence="8">
    <location>
        <position position="9"/>
    </location>
    <ligand>
        <name>Zn(2+)</name>
        <dbReference type="ChEBI" id="CHEBI:29105"/>
    </ligand>
</feature>
<evidence type="ECO:0000256" key="3">
    <source>
        <dbReference type="ARBA" id="ARBA00022679"/>
    </source>
</evidence>
<dbReference type="HAMAP" id="MF_00615">
    <property type="entry name" value="RNApol_arch_Rpo12"/>
    <property type="match status" value="1"/>
</dbReference>
<dbReference type="AlphaFoldDB" id="A0A2T9WUI4"/>
<dbReference type="GO" id="GO:0005737">
    <property type="term" value="C:cytoplasm"/>
    <property type="evidence" value="ECO:0007669"/>
    <property type="project" value="UniProtKB-SubCell"/>
</dbReference>
<dbReference type="InterPro" id="IPR029040">
    <property type="entry name" value="RPABC4/Spt4"/>
</dbReference>
<keyword evidence="6 8" id="KW-0862">Zinc</keyword>
<evidence type="ECO:0000313" key="9">
    <source>
        <dbReference type="EMBL" id="PVU71459.1"/>
    </source>
</evidence>
<gene>
    <name evidence="8" type="primary">rpo12</name>
    <name evidence="8" type="synonym">rpoP</name>
    <name evidence="9" type="ORF">DDW05_00920</name>
</gene>
<evidence type="ECO:0000256" key="7">
    <source>
        <dbReference type="ARBA" id="ARBA00023163"/>
    </source>
</evidence>
<keyword evidence="2 8" id="KW-0963">Cytoplasm</keyword>
<keyword evidence="5 8" id="KW-0479">Metal-binding</keyword>
<comment type="function">
    <text evidence="8">DNA-dependent RNA polymerase (RNAP) catalyzes the transcription of DNA into RNA using the four ribonucleoside triphosphates as substrates.</text>
</comment>
<accession>A0A2T9WUI4</accession>
<dbReference type="Gene3D" id="2.20.28.30">
    <property type="entry name" value="RNA polymerase ii, chain L"/>
    <property type="match status" value="1"/>
</dbReference>
<dbReference type="EC" id="2.7.7.6" evidence="8"/>
<dbReference type="GO" id="GO:0003899">
    <property type="term" value="F:DNA-directed RNA polymerase activity"/>
    <property type="evidence" value="ECO:0007669"/>
    <property type="project" value="UniProtKB-UniRule"/>
</dbReference>
<dbReference type="SMART" id="SM00659">
    <property type="entry name" value="RPOLCX"/>
    <property type="match status" value="1"/>
</dbReference>
<evidence type="ECO:0000256" key="1">
    <source>
        <dbReference type="ARBA" id="ARBA00022478"/>
    </source>
</evidence>
<dbReference type="InterPro" id="IPR023464">
    <property type="entry name" value="Rpo12"/>
</dbReference>
<dbReference type="GO" id="GO:0003677">
    <property type="term" value="F:DNA binding"/>
    <property type="evidence" value="ECO:0007669"/>
    <property type="project" value="InterPro"/>
</dbReference>
<evidence type="ECO:0000256" key="2">
    <source>
        <dbReference type="ARBA" id="ARBA00022490"/>
    </source>
</evidence>
<evidence type="ECO:0000256" key="8">
    <source>
        <dbReference type="HAMAP-Rule" id="MF_00615"/>
    </source>
</evidence>
<sequence>MTQYICINCKRIIDGETALKKVKCIYCGSKILVKLRPNTIKKIKAV</sequence>
<name>A0A2T9WUI4_NANST</name>
<reference evidence="9 10" key="1">
    <citation type="journal article" date="2015" name="Appl. Environ. Microbiol.">
        <title>Nanoarchaeota, Their Sulfolobales Host, and Nanoarchaeota Virus Distribution across Yellowstone National Park Hot Springs.</title>
        <authorList>
            <person name="Munson-McGee J.H."/>
            <person name="Field E.K."/>
            <person name="Bateson M."/>
            <person name="Rooney C."/>
            <person name="Stepanauskas R."/>
            <person name="Young M.J."/>
        </authorList>
    </citation>
    <scope>NUCLEOTIDE SEQUENCE [LARGE SCALE GENOMIC DNA]</scope>
    <source>
        <strain evidence="9">SCGC AB-777_O03</strain>
    </source>
</reference>
<feature type="binding site" evidence="8">
    <location>
        <position position="24"/>
    </location>
    <ligand>
        <name>Zn(2+)</name>
        <dbReference type="ChEBI" id="CHEBI:29105"/>
    </ligand>
</feature>
<dbReference type="InterPro" id="IPR006591">
    <property type="entry name" value="RNAP_P/RPABC4"/>
</dbReference>
<dbReference type="GO" id="GO:0006351">
    <property type="term" value="P:DNA-templated transcription"/>
    <property type="evidence" value="ECO:0007669"/>
    <property type="project" value="UniProtKB-UniRule"/>
</dbReference>
<keyword evidence="7 8" id="KW-0804">Transcription</keyword>
<organism evidence="9 10">
    <name type="scientific">Nanobsidianus stetteri</name>
    <dbReference type="NCBI Taxonomy" id="1294122"/>
    <lineage>
        <taxon>Archaea</taxon>
        <taxon>Nanobdellota</taxon>
        <taxon>Candidatus Nanoarchaeia</taxon>
        <taxon>Nanoarchaeales</taxon>
        <taxon>Nanopusillaceae</taxon>
        <taxon>Candidatus Nanobsidianus</taxon>
    </lineage>
</organism>
<dbReference type="SUPFAM" id="SSF63393">
    <property type="entry name" value="RNA polymerase subunits"/>
    <property type="match status" value="1"/>
</dbReference>
<evidence type="ECO:0000256" key="6">
    <source>
        <dbReference type="ARBA" id="ARBA00022833"/>
    </source>
</evidence>
<dbReference type="GO" id="GO:0000428">
    <property type="term" value="C:DNA-directed RNA polymerase complex"/>
    <property type="evidence" value="ECO:0007669"/>
    <property type="project" value="UniProtKB-KW"/>
</dbReference>
<comment type="similarity">
    <text evidence="8">Belongs to the archaeal Rpo12/eukaryotic RPC10 RNA polymerase subunit family.</text>
</comment>